<feature type="chain" id="PRO_5004201325" evidence="10">
    <location>
        <begin position="25"/>
        <end position="568"/>
    </location>
</feature>
<evidence type="ECO:0000256" key="3">
    <source>
        <dbReference type="ARBA" id="ARBA00022723"/>
    </source>
</evidence>
<evidence type="ECO:0000256" key="6">
    <source>
        <dbReference type="ARBA" id="ARBA00023049"/>
    </source>
</evidence>
<evidence type="ECO:0000256" key="8">
    <source>
        <dbReference type="PIRSR" id="PIRSR601577-1"/>
    </source>
</evidence>
<dbReference type="InterPro" id="IPR001577">
    <property type="entry name" value="Peptidase_M8"/>
</dbReference>
<accession>Q22Z95</accession>
<dbReference type="GeneID" id="7843538"/>
<dbReference type="Pfam" id="PF23106">
    <property type="entry name" value="EGF_Teneurin"/>
    <property type="match status" value="1"/>
</dbReference>
<dbReference type="OrthoDB" id="527990at2759"/>
<evidence type="ECO:0000259" key="12">
    <source>
        <dbReference type="PROSITE" id="PS01186"/>
    </source>
</evidence>
<feature type="active site" evidence="8">
    <location>
        <position position="192"/>
    </location>
</feature>
<dbReference type="PANTHER" id="PTHR10942:SF0">
    <property type="entry name" value="LEISHMANOLYSIN-LIKE PEPTIDASE"/>
    <property type="match status" value="1"/>
</dbReference>
<keyword evidence="4" id="KW-0378">Hydrolase</keyword>
<dbReference type="PRINTS" id="PR00782">
    <property type="entry name" value="LSHMANOLYSIN"/>
</dbReference>
<dbReference type="InParanoid" id="Q22Z95"/>
<dbReference type="GO" id="GO:0016020">
    <property type="term" value="C:membrane"/>
    <property type="evidence" value="ECO:0007669"/>
    <property type="project" value="InterPro"/>
</dbReference>
<feature type="binding site" evidence="9">
    <location>
        <position position="191"/>
    </location>
    <ligand>
        <name>Zn(2+)</name>
        <dbReference type="ChEBI" id="CHEBI:29105"/>
        <note>catalytic</note>
    </ligand>
</feature>
<feature type="domain" description="EGF-like" evidence="11 12">
    <location>
        <begin position="494"/>
        <end position="505"/>
    </location>
</feature>
<dbReference type="Gene3D" id="2.10.25.10">
    <property type="entry name" value="Laminin"/>
    <property type="match status" value="1"/>
</dbReference>
<dbReference type="FunFam" id="2.10.25.10:FF:000001">
    <property type="entry name" value="Tenascin C"/>
    <property type="match status" value="1"/>
</dbReference>
<dbReference type="GO" id="GO:0006508">
    <property type="term" value="P:proteolysis"/>
    <property type="evidence" value="ECO:0007669"/>
    <property type="project" value="UniProtKB-KW"/>
</dbReference>
<keyword evidence="10" id="KW-0732">Signal</keyword>
<evidence type="ECO:0000256" key="1">
    <source>
        <dbReference type="ARBA" id="ARBA00005860"/>
    </source>
</evidence>
<keyword evidence="14" id="KW-1185">Reference proteome</keyword>
<dbReference type="PROSITE" id="PS01186">
    <property type="entry name" value="EGF_2"/>
    <property type="match status" value="1"/>
</dbReference>
<protein>
    <submittedName>
        <fullName evidence="13">Leishmanolysin family protein</fullName>
    </submittedName>
</protein>
<dbReference type="InterPro" id="IPR000742">
    <property type="entry name" value="EGF"/>
</dbReference>
<reference evidence="14" key="1">
    <citation type="journal article" date="2006" name="PLoS Biol.">
        <title>Macronuclear genome sequence of the ciliate Tetrahymena thermophila, a model eukaryote.</title>
        <authorList>
            <person name="Eisen J.A."/>
            <person name="Coyne R.S."/>
            <person name="Wu M."/>
            <person name="Wu D."/>
            <person name="Thiagarajan M."/>
            <person name="Wortman J.R."/>
            <person name="Badger J.H."/>
            <person name="Ren Q."/>
            <person name="Amedeo P."/>
            <person name="Jones K.M."/>
            <person name="Tallon L.J."/>
            <person name="Delcher A.L."/>
            <person name="Salzberg S.L."/>
            <person name="Silva J.C."/>
            <person name="Haas B.J."/>
            <person name="Majoros W.H."/>
            <person name="Farzad M."/>
            <person name="Carlton J.M."/>
            <person name="Smith R.K. Jr."/>
            <person name="Garg J."/>
            <person name="Pearlman R.E."/>
            <person name="Karrer K.M."/>
            <person name="Sun L."/>
            <person name="Manning G."/>
            <person name="Elde N.C."/>
            <person name="Turkewitz A.P."/>
            <person name="Asai D.J."/>
            <person name="Wilkes D.E."/>
            <person name="Wang Y."/>
            <person name="Cai H."/>
            <person name="Collins K."/>
            <person name="Stewart B.A."/>
            <person name="Lee S.R."/>
            <person name="Wilamowska K."/>
            <person name="Weinberg Z."/>
            <person name="Ruzzo W.L."/>
            <person name="Wloga D."/>
            <person name="Gaertig J."/>
            <person name="Frankel J."/>
            <person name="Tsao C.-C."/>
            <person name="Gorovsky M.A."/>
            <person name="Keeling P.J."/>
            <person name="Waller R.F."/>
            <person name="Patron N.J."/>
            <person name="Cherry J.M."/>
            <person name="Stover N.A."/>
            <person name="Krieger C.J."/>
            <person name="del Toro C."/>
            <person name="Ryder H.F."/>
            <person name="Williamson S.C."/>
            <person name="Barbeau R.A."/>
            <person name="Hamilton E.P."/>
            <person name="Orias E."/>
        </authorList>
    </citation>
    <scope>NUCLEOTIDE SEQUENCE [LARGE SCALE GENOMIC DNA]</scope>
    <source>
        <strain evidence="14">SB210</strain>
    </source>
</reference>
<dbReference type="GO" id="GO:0005737">
    <property type="term" value="C:cytoplasm"/>
    <property type="evidence" value="ECO:0007669"/>
    <property type="project" value="TreeGrafter"/>
</dbReference>
<dbReference type="AlphaFoldDB" id="Q22Z95"/>
<organism evidence="13 14">
    <name type="scientific">Tetrahymena thermophila (strain SB210)</name>
    <dbReference type="NCBI Taxonomy" id="312017"/>
    <lineage>
        <taxon>Eukaryota</taxon>
        <taxon>Sar</taxon>
        <taxon>Alveolata</taxon>
        <taxon>Ciliophora</taxon>
        <taxon>Intramacronucleata</taxon>
        <taxon>Oligohymenophorea</taxon>
        <taxon>Hymenostomatida</taxon>
        <taxon>Tetrahymenina</taxon>
        <taxon>Tetrahymenidae</taxon>
        <taxon>Tetrahymena</taxon>
    </lineage>
</organism>
<evidence type="ECO:0000256" key="2">
    <source>
        <dbReference type="ARBA" id="ARBA00022670"/>
    </source>
</evidence>
<keyword evidence="2" id="KW-0645">Protease</keyword>
<dbReference type="EMBL" id="GG662798">
    <property type="protein sequence ID" value="EAR90426.1"/>
    <property type="molecule type" value="Genomic_DNA"/>
</dbReference>
<proteinExistence type="inferred from homology"/>
<evidence type="ECO:0000259" key="11">
    <source>
        <dbReference type="PROSITE" id="PS00022"/>
    </source>
</evidence>
<dbReference type="PROSITE" id="PS00022">
    <property type="entry name" value="EGF_1"/>
    <property type="match status" value="1"/>
</dbReference>
<dbReference type="Proteomes" id="UP000009168">
    <property type="component" value="Unassembled WGS sequence"/>
</dbReference>
<keyword evidence="7" id="KW-0325">Glycoprotein</keyword>
<evidence type="ECO:0000313" key="13">
    <source>
        <dbReference type="EMBL" id="EAR90426.1"/>
    </source>
</evidence>
<keyword evidence="5 9" id="KW-0862">Zinc</keyword>
<comment type="similarity">
    <text evidence="1">Belongs to the peptidase M8 family.</text>
</comment>
<name>Q22Z95_TETTS</name>
<feature type="signal peptide" evidence="10">
    <location>
        <begin position="1"/>
        <end position="24"/>
    </location>
</feature>
<evidence type="ECO:0000256" key="7">
    <source>
        <dbReference type="ARBA" id="ARBA00023180"/>
    </source>
</evidence>
<dbReference type="GO" id="GO:0046872">
    <property type="term" value="F:metal ion binding"/>
    <property type="evidence" value="ECO:0007669"/>
    <property type="project" value="UniProtKB-KW"/>
</dbReference>
<dbReference type="PANTHER" id="PTHR10942">
    <property type="entry name" value="LEISHMANOLYSIN-LIKE PEPTIDASE"/>
    <property type="match status" value="1"/>
</dbReference>
<dbReference type="GO" id="GO:0007155">
    <property type="term" value="P:cell adhesion"/>
    <property type="evidence" value="ECO:0007669"/>
    <property type="project" value="InterPro"/>
</dbReference>
<feature type="binding site" evidence="9">
    <location>
        <position position="260"/>
    </location>
    <ligand>
        <name>Zn(2+)</name>
        <dbReference type="ChEBI" id="CHEBI:29105"/>
        <note>catalytic</note>
    </ligand>
</feature>
<keyword evidence="6 9" id="KW-0482">Metalloprotease</keyword>
<comment type="cofactor">
    <cofactor evidence="9">
        <name>Zn(2+)</name>
        <dbReference type="ChEBI" id="CHEBI:29105"/>
    </cofactor>
    <text evidence="9">Binds 1 zinc ion per subunit.</text>
</comment>
<gene>
    <name evidence="13" type="ORF">TTHERM_00112760</name>
</gene>
<dbReference type="HOGENOM" id="CLU_039796_0_0_1"/>
<evidence type="ECO:0000313" key="14">
    <source>
        <dbReference type="Proteomes" id="UP000009168"/>
    </source>
</evidence>
<dbReference type="RefSeq" id="XP_001010671.1">
    <property type="nucleotide sequence ID" value="XM_001010671.1"/>
</dbReference>
<evidence type="ECO:0000256" key="9">
    <source>
        <dbReference type="PIRSR" id="PIRSR601577-2"/>
    </source>
</evidence>
<dbReference type="GO" id="GO:0004222">
    <property type="term" value="F:metalloendopeptidase activity"/>
    <property type="evidence" value="ECO:0007669"/>
    <property type="project" value="InterPro"/>
</dbReference>
<sequence>MPQTSLRIKFFLLMLALLCSLTFANLLLDTVHLRDLKIINTQTQLTENDNSSRNLSGSTIRFTYDDQLVQKSNNRLHIKIIQDALKSAFNFYEQFIQVKNPILSGLEVDCDFDLLPDLFKKTVYNTDIHFIVGLDYDEDSWLASAGPCGLQKTDNRPIIGFIIYNQKYLPSEDNGSFSSFEYDYLIKVTIHEMFHALVFHDDLYQYYVNSTPEQYGINLHKKPFLALPEVLSFTQQHFGCSDIKEVYLEDISLEGTAGCHWKKSLFYSDLMTGFLNSGDVTWSGINNALLKDSGWYDVKMDFHDRLFWGKDKGCDFYFQTCNEKPLPKEFCDLSNEKNSTGYNYEGYNFKCQPLFPNTCPVQYSLNHTSCYGRVDKLNLIENTMENFGSSFGWNSKAVISSLSPKNSHFEVDPQQIQCYPQECIQKGDKISIHFTIGSKIDKIQNVICEEDDQILTVDQYDGQLICPKINNFCKQQFICKNHCNGRGFCMNQTCICAKGYSGEDCSIDNSNQEEEQQILDANCNSYDDKNECINCQKGFQLIGGSCQKTSQQILLIQIFIIAFYLILI</sequence>
<feature type="binding site" evidence="9">
    <location>
        <position position="195"/>
    </location>
    <ligand>
        <name>Zn(2+)</name>
        <dbReference type="ChEBI" id="CHEBI:29105"/>
        <note>catalytic</note>
    </ligand>
</feature>
<dbReference type="KEGG" id="tet:TTHERM_00112760"/>
<evidence type="ECO:0000256" key="4">
    <source>
        <dbReference type="ARBA" id="ARBA00022801"/>
    </source>
</evidence>
<dbReference type="eggNOG" id="KOG2556">
    <property type="taxonomic scope" value="Eukaryota"/>
</dbReference>
<keyword evidence="3 9" id="KW-0479">Metal-binding</keyword>
<dbReference type="Pfam" id="PF01457">
    <property type="entry name" value="Peptidase_M8"/>
    <property type="match status" value="1"/>
</dbReference>
<evidence type="ECO:0000256" key="5">
    <source>
        <dbReference type="ARBA" id="ARBA00022833"/>
    </source>
</evidence>
<dbReference type="Gene3D" id="3.90.132.10">
    <property type="entry name" value="Leishmanolysin , domain 2"/>
    <property type="match status" value="1"/>
</dbReference>
<dbReference type="SUPFAM" id="SSF55486">
    <property type="entry name" value="Metalloproteases ('zincins'), catalytic domain"/>
    <property type="match status" value="1"/>
</dbReference>
<evidence type="ECO:0000256" key="10">
    <source>
        <dbReference type="SAM" id="SignalP"/>
    </source>
</evidence>
<dbReference type="Gene3D" id="3.10.170.20">
    <property type="match status" value="1"/>
</dbReference>